<dbReference type="VEuPathDB" id="FungiDB:H257_01093"/>
<evidence type="ECO:0000259" key="6">
    <source>
        <dbReference type="PROSITE" id="PS50199"/>
    </source>
</evidence>
<accession>A0A397A0C8</accession>
<name>A0A397A0C8_APHAT</name>
<reference evidence="7 8" key="1">
    <citation type="submission" date="2018-08" db="EMBL/GenBank/DDBJ databases">
        <title>Aphanomyces genome sequencing and annotation.</title>
        <authorList>
            <person name="Minardi D."/>
            <person name="Oidtmann B."/>
            <person name="Van Der Giezen M."/>
            <person name="Studholme D.J."/>
        </authorList>
    </citation>
    <scope>NUCLEOTIDE SEQUENCE [LARGE SCALE GENOMIC DNA]</scope>
    <source>
        <strain evidence="7 8">Kv</strain>
    </source>
</reference>
<dbReference type="PROSITE" id="PS50199">
    <property type="entry name" value="ZF_RANBP2_2"/>
    <property type="match status" value="1"/>
</dbReference>
<proteinExistence type="predicted"/>
<dbReference type="Gene3D" id="4.10.1060.10">
    <property type="entry name" value="Zinc finger, RanBP2-type"/>
    <property type="match status" value="1"/>
</dbReference>
<dbReference type="VEuPathDB" id="FungiDB:H257_01092"/>
<evidence type="ECO:0000256" key="5">
    <source>
        <dbReference type="SAM" id="MobiDB-lite"/>
    </source>
</evidence>
<dbReference type="AlphaFoldDB" id="A0A397A0C8"/>
<evidence type="ECO:0000256" key="1">
    <source>
        <dbReference type="ARBA" id="ARBA00022723"/>
    </source>
</evidence>
<evidence type="ECO:0000256" key="4">
    <source>
        <dbReference type="PROSITE-ProRule" id="PRU00322"/>
    </source>
</evidence>
<dbReference type="SUPFAM" id="SSF90209">
    <property type="entry name" value="Ran binding protein zinc finger-like"/>
    <property type="match status" value="1"/>
</dbReference>
<dbReference type="InterPro" id="IPR001876">
    <property type="entry name" value="Znf_RanBP2"/>
</dbReference>
<dbReference type="Proteomes" id="UP000265427">
    <property type="component" value="Unassembled WGS sequence"/>
</dbReference>
<keyword evidence="2 4" id="KW-0863">Zinc-finger</keyword>
<evidence type="ECO:0000313" key="7">
    <source>
        <dbReference type="EMBL" id="RHY01280.1"/>
    </source>
</evidence>
<dbReference type="GO" id="GO:0008270">
    <property type="term" value="F:zinc ion binding"/>
    <property type="evidence" value="ECO:0007669"/>
    <property type="project" value="UniProtKB-KW"/>
</dbReference>
<dbReference type="EMBL" id="QUSZ01007893">
    <property type="protein sequence ID" value="RHY01280.1"/>
    <property type="molecule type" value="Genomic_DNA"/>
</dbReference>
<sequence length="215" mass="24254">MRRKKRKKKEKKHKKSKRHHANDDIDEEPHQQHETSDAGAGAVVVPAVKTDRKKDFFAQLKEQEATKVTVGTIHTSGRKQESGAAQLDNWECVKAGCGNSNMKRATSCLKCGAMRRITQWRYSSPITTVVATTKDENAAAIAASSCIRKVGRPKSPIHAEFEWSPKFGDLKCDQAKCKHCGWRGAYSKQNMDRHWKNCLQVQAPLAKPRRKLTFV</sequence>
<comment type="caution">
    <text evidence="7">The sequence shown here is derived from an EMBL/GenBank/DDBJ whole genome shotgun (WGS) entry which is preliminary data.</text>
</comment>
<evidence type="ECO:0000256" key="2">
    <source>
        <dbReference type="ARBA" id="ARBA00022771"/>
    </source>
</evidence>
<feature type="region of interest" description="Disordered" evidence="5">
    <location>
        <begin position="1"/>
        <end position="41"/>
    </location>
</feature>
<feature type="domain" description="RanBP2-type" evidence="6">
    <location>
        <begin position="86"/>
        <end position="117"/>
    </location>
</feature>
<dbReference type="PROSITE" id="PS01358">
    <property type="entry name" value="ZF_RANBP2_1"/>
    <property type="match status" value="1"/>
</dbReference>
<gene>
    <name evidence="7" type="ORF">DYB36_009260</name>
</gene>
<evidence type="ECO:0000256" key="3">
    <source>
        <dbReference type="ARBA" id="ARBA00022833"/>
    </source>
</evidence>
<evidence type="ECO:0000313" key="8">
    <source>
        <dbReference type="Proteomes" id="UP000265427"/>
    </source>
</evidence>
<dbReference type="InterPro" id="IPR036443">
    <property type="entry name" value="Znf_RanBP2_sf"/>
</dbReference>
<keyword evidence="3" id="KW-0862">Zinc</keyword>
<keyword evidence="1" id="KW-0479">Metal-binding</keyword>
<feature type="compositionally biased region" description="Basic residues" evidence="5">
    <location>
        <begin position="1"/>
        <end position="20"/>
    </location>
</feature>
<organism evidence="7 8">
    <name type="scientific">Aphanomyces astaci</name>
    <name type="common">Crayfish plague agent</name>
    <dbReference type="NCBI Taxonomy" id="112090"/>
    <lineage>
        <taxon>Eukaryota</taxon>
        <taxon>Sar</taxon>
        <taxon>Stramenopiles</taxon>
        <taxon>Oomycota</taxon>
        <taxon>Saprolegniomycetes</taxon>
        <taxon>Saprolegniales</taxon>
        <taxon>Verrucalvaceae</taxon>
        <taxon>Aphanomyces</taxon>
    </lineage>
</organism>
<protein>
    <recommendedName>
        <fullName evidence="6">RanBP2-type domain-containing protein</fullName>
    </recommendedName>
</protein>